<keyword evidence="4" id="KW-1185">Reference proteome</keyword>
<dbReference type="KEGG" id="halc:EY643_11645"/>
<feature type="chain" id="PRO_5025056833" evidence="2">
    <location>
        <begin position="36"/>
        <end position="276"/>
    </location>
</feature>
<dbReference type="RefSeq" id="WP_152662367.1">
    <property type="nucleotide sequence ID" value="NZ_CP036422.1"/>
</dbReference>
<proteinExistence type="predicted"/>
<name>A0A5P9NK85_9GAMM</name>
<feature type="compositionally biased region" description="Pro residues" evidence="1">
    <location>
        <begin position="228"/>
        <end position="254"/>
    </location>
</feature>
<evidence type="ECO:0000256" key="1">
    <source>
        <dbReference type="SAM" id="MobiDB-lite"/>
    </source>
</evidence>
<protein>
    <submittedName>
        <fullName evidence="3">Uncharacterized protein</fullName>
    </submittedName>
</protein>
<feature type="region of interest" description="Disordered" evidence="1">
    <location>
        <begin position="182"/>
        <end position="276"/>
    </location>
</feature>
<accession>A0A5P9NK85</accession>
<gene>
    <name evidence="3" type="ORF">EY643_11645</name>
</gene>
<sequence>MTNKISAVALMRPLLTYLRLPVLLSIVAFSSAAKAQDYAEMLMKAAGVPSLDAFLPHSYDVPKTAPLVIDGLWNISIINKKIRIEQGRAIVIDPWLHLFVLKVNKGMVVVRDIKQVNVGQYSGYDLPLLGPSTMSLKPNGNIDVHVDGTFGPVKFELQQRELSYPQHMQQELAAMAQMRGGYQPMQPQQSYPQTYPQQPQPQLHPQTVQSPPPQTHPGYQQPATQPVQVPPQPQPVQAPPPPQPVYTSPQPPSQTVPAADCTPIGIDPDSGATICA</sequence>
<dbReference type="OrthoDB" id="7397152at2"/>
<evidence type="ECO:0000313" key="3">
    <source>
        <dbReference type="EMBL" id="QFU76261.1"/>
    </source>
</evidence>
<feature type="signal peptide" evidence="2">
    <location>
        <begin position="1"/>
        <end position="35"/>
    </location>
</feature>
<evidence type="ECO:0000256" key="2">
    <source>
        <dbReference type="SAM" id="SignalP"/>
    </source>
</evidence>
<evidence type="ECO:0000313" key="4">
    <source>
        <dbReference type="Proteomes" id="UP000326287"/>
    </source>
</evidence>
<dbReference type="Proteomes" id="UP000326287">
    <property type="component" value="Chromosome"/>
</dbReference>
<organism evidence="3 4">
    <name type="scientific">Halioglobus maricola</name>
    <dbReference type="NCBI Taxonomy" id="2601894"/>
    <lineage>
        <taxon>Bacteria</taxon>
        <taxon>Pseudomonadati</taxon>
        <taxon>Pseudomonadota</taxon>
        <taxon>Gammaproteobacteria</taxon>
        <taxon>Cellvibrionales</taxon>
        <taxon>Halieaceae</taxon>
        <taxon>Halioglobus</taxon>
    </lineage>
</organism>
<keyword evidence="2" id="KW-0732">Signal</keyword>
<feature type="compositionally biased region" description="Low complexity" evidence="1">
    <location>
        <begin position="182"/>
        <end position="206"/>
    </location>
</feature>
<reference evidence="3 4" key="1">
    <citation type="submission" date="2019-02" db="EMBL/GenBank/DDBJ databases">
        <authorList>
            <person name="Li S.-H."/>
        </authorList>
    </citation>
    <scope>NUCLEOTIDE SEQUENCE [LARGE SCALE GENOMIC DNA]</scope>
    <source>
        <strain evidence="3 4">IMCC14385</strain>
    </source>
</reference>
<dbReference type="AlphaFoldDB" id="A0A5P9NK85"/>
<dbReference type="EMBL" id="CP036422">
    <property type="protein sequence ID" value="QFU76261.1"/>
    <property type="molecule type" value="Genomic_DNA"/>
</dbReference>